<reference evidence="2" key="1">
    <citation type="submission" date="2022-01" db="EMBL/GenBank/DDBJ databases">
        <authorList>
            <person name="King R."/>
        </authorList>
    </citation>
    <scope>NUCLEOTIDE SEQUENCE</scope>
</reference>
<keyword evidence="3" id="KW-1185">Reference proteome</keyword>
<evidence type="ECO:0000313" key="3">
    <source>
        <dbReference type="Proteomes" id="UP001152798"/>
    </source>
</evidence>
<accession>A0A9P0HBZ6</accession>
<feature type="signal peptide" evidence="1">
    <location>
        <begin position="1"/>
        <end position="16"/>
    </location>
</feature>
<evidence type="ECO:0008006" key="4">
    <source>
        <dbReference type="Google" id="ProtNLM"/>
    </source>
</evidence>
<dbReference type="AlphaFoldDB" id="A0A9P0HBZ6"/>
<gene>
    <name evidence="2" type="ORF">NEZAVI_LOCUS8656</name>
</gene>
<evidence type="ECO:0000256" key="1">
    <source>
        <dbReference type="SAM" id="SignalP"/>
    </source>
</evidence>
<name>A0A9P0HBZ6_NEZVI</name>
<proteinExistence type="predicted"/>
<evidence type="ECO:0000313" key="2">
    <source>
        <dbReference type="EMBL" id="CAH1399142.1"/>
    </source>
</evidence>
<feature type="chain" id="PRO_5040395018" description="Neuropeptide" evidence="1">
    <location>
        <begin position="17"/>
        <end position="229"/>
    </location>
</feature>
<sequence>MVRIAFLFTCFGFVLCQSRHKQVIDFVIKEANKALKETYNNYTVLHDSFNYRFSDYLAYSSNYSLSDFASAARADDTPVSVVSVRCGPKTTRFLLNMELRMSVFELAYKAHWKLFLLNYFGNMSVSNNDLRARVTGEILVDLAKNPENGLACLPKWKSLAVSRWGDFKLNFSNDNPLYRPLEKVLSFIITVHVPKVVSQITSTYSSNYPLPVSFTKRICPYFWKLARNQ</sequence>
<dbReference type="Proteomes" id="UP001152798">
    <property type="component" value="Chromosome 4"/>
</dbReference>
<organism evidence="2 3">
    <name type="scientific">Nezara viridula</name>
    <name type="common">Southern green stink bug</name>
    <name type="synonym">Cimex viridulus</name>
    <dbReference type="NCBI Taxonomy" id="85310"/>
    <lineage>
        <taxon>Eukaryota</taxon>
        <taxon>Metazoa</taxon>
        <taxon>Ecdysozoa</taxon>
        <taxon>Arthropoda</taxon>
        <taxon>Hexapoda</taxon>
        <taxon>Insecta</taxon>
        <taxon>Pterygota</taxon>
        <taxon>Neoptera</taxon>
        <taxon>Paraneoptera</taxon>
        <taxon>Hemiptera</taxon>
        <taxon>Heteroptera</taxon>
        <taxon>Panheteroptera</taxon>
        <taxon>Pentatomomorpha</taxon>
        <taxon>Pentatomoidea</taxon>
        <taxon>Pentatomidae</taxon>
        <taxon>Pentatominae</taxon>
        <taxon>Nezara</taxon>
    </lineage>
</organism>
<protein>
    <recommendedName>
        <fullName evidence="4">Neuropeptide</fullName>
    </recommendedName>
</protein>
<keyword evidence="1" id="KW-0732">Signal</keyword>
<dbReference type="OrthoDB" id="6605334at2759"/>
<dbReference type="EMBL" id="OV725080">
    <property type="protein sequence ID" value="CAH1399142.1"/>
    <property type="molecule type" value="Genomic_DNA"/>
</dbReference>